<protein>
    <submittedName>
        <fullName evidence="1">Uncharacterized protein</fullName>
    </submittedName>
</protein>
<name>A0A2P2N332_RHIMU</name>
<accession>A0A2P2N332</accession>
<reference evidence="1" key="1">
    <citation type="submission" date="2018-02" db="EMBL/GenBank/DDBJ databases">
        <title>Rhizophora mucronata_Transcriptome.</title>
        <authorList>
            <person name="Meera S.P."/>
            <person name="Sreeshan A."/>
            <person name="Augustine A."/>
        </authorList>
    </citation>
    <scope>NUCLEOTIDE SEQUENCE</scope>
    <source>
        <tissue evidence="1">Leaf</tissue>
    </source>
</reference>
<sequence>MYVCSAIQLHCHASYGVLLLLEKHPESWFLPKRFKENGGAVGVCCKDYVLCKHLT</sequence>
<dbReference type="EMBL" id="GGEC01056384">
    <property type="protein sequence ID" value="MBX36868.1"/>
    <property type="molecule type" value="Transcribed_RNA"/>
</dbReference>
<organism evidence="1">
    <name type="scientific">Rhizophora mucronata</name>
    <name type="common">Asiatic mangrove</name>
    <dbReference type="NCBI Taxonomy" id="61149"/>
    <lineage>
        <taxon>Eukaryota</taxon>
        <taxon>Viridiplantae</taxon>
        <taxon>Streptophyta</taxon>
        <taxon>Embryophyta</taxon>
        <taxon>Tracheophyta</taxon>
        <taxon>Spermatophyta</taxon>
        <taxon>Magnoliopsida</taxon>
        <taxon>eudicotyledons</taxon>
        <taxon>Gunneridae</taxon>
        <taxon>Pentapetalae</taxon>
        <taxon>rosids</taxon>
        <taxon>fabids</taxon>
        <taxon>Malpighiales</taxon>
        <taxon>Rhizophoraceae</taxon>
        <taxon>Rhizophora</taxon>
    </lineage>
</organism>
<evidence type="ECO:0000313" key="1">
    <source>
        <dbReference type="EMBL" id="MBX36868.1"/>
    </source>
</evidence>
<proteinExistence type="predicted"/>
<dbReference type="AlphaFoldDB" id="A0A2P2N332"/>